<dbReference type="Gene3D" id="3.40.190.10">
    <property type="entry name" value="Periplasmic binding protein-like II"/>
    <property type="match status" value="3"/>
</dbReference>
<dbReference type="RefSeq" id="WP_156739089.1">
    <property type="nucleotide sequence ID" value="NZ_CACRYJ010000007.1"/>
</dbReference>
<reference evidence="2 3" key="1">
    <citation type="submission" date="2019-11" db="EMBL/GenBank/DDBJ databases">
        <authorList>
            <person name="Criscuolo A."/>
        </authorList>
    </citation>
    <scope>NUCLEOTIDE SEQUENCE [LARGE SCALE GENOMIC DNA]</scope>
    <source>
        <strain evidence="2">CIP111667</strain>
    </source>
</reference>
<evidence type="ECO:0000313" key="2">
    <source>
        <dbReference type="EMBL" id="VZO35322.1"/>
    </source>
</evidence>
<name>A0A7M4DEH9_9MICO</name>
<dbReference type="InterPro" id="IPR006311">
    <property type="entry name" value="TAT_signal"/>
</dbReference>
<dbReference type="InterPro" id="IPR022627">
    <property type="entry name" value="DUF3502"/>
</dbReference>
<accession>A0A7M4DEH9</accession>
<proteinExistence type="predicted"/>
<protein>
    <recommendedName>
        <fullName evidence="1">DUF3502 domain-containing protein</fullName>
    </recommendedName>
</protein>
<evidence type="ECO:0000313" key="3">
    <source>
        <dbReference type="Proteomes" id="UP000419743"/>
    </source>
</evidence>
<sequence length="522" mass="55996">MTAINDAGLSRRSFLLGTAGLGAVGALAACGDGSGGGGSTSGGSLSLLLPGDVPPEWDRVLGAVNEKLEADLGFTIAPEFIAWSNYAAQSLLKFTAGEDFDTALSARWLNIAQLVESGAIVGLDDAFASGDYPELQATVAQDAFDANRWPDGTVYGIPAVNSAARLHHYTLRADLVDTYAGGSIDSFDQLEQFWYDVHQGEGIPGFIRGGASPWLVLGGPTGVFFPEGWEDPSVIPVFFSSDSLFFVPAADAASTGSSDLVPFWEHQPYVDALRRVRQYYEDGIINADMLNIDTATAKGQFTSGGAASVWAITDGTSTSSQLPELSAAVPGASLMNVMPFADGLAARPNQTFQADNMVVLNASGSDNTRALQLLDWVSKQENHDLLQYGIEGTDWELVDGERYRQTGAYANFPGYALSWRVDRERKAADMSDSEDELFTWSQDYANFERDPFSSFIPDLGPVETEHSQITAAIAEFGSPLWVGAKDVDSGLDELKRAMETAGYEKVLDELRTQADAYLADQG</sequence>
<comment type="caution">
    <text evidence="2">The sequence shown here is derived from an EMBL/GenBank/DDBJ whole genome shotgun (WGS) entry which is preliminary data.</text>
</comment>
<evidence type="ECO:0000259" key="1">
    <source>
        <dbReference type="Pfam" id="PF12010"/>
    </source>
</evidence>
<dbReference type="Pfam" id="PF12010">
    <property type="entry name" value="DUF3502"/>
    <property type="match status" value="1"/>
</dbReference>
<feature type="domain" description="DUF3502" evidence="1">
    <location>
        <begin position="452"/>
        <end position="519"/>
    </location>
</feature>
<gene>
    <name evidence="2" type="ORF">HALOF300_00519</name>
</gene>
<dbReference type="PROSITE" id="PS51318">
    <property type="entry name" value="TAT"/>
    <property type="match status" value="1"/>
</dbReference>
<dbReference type="Proteomes" id="UP000419743">
    <property type="component" value="Unassembled WGS sequence"/>
</dbReference>
<dbReference type="AlphaFoldDB" id="A0A7M4DEH9"/>
<keyword evidence="3" id="KW-1185">Reference proteome</keyword>
<dbReference type="SUPFAM" id="SSF53850">
    <property type="entry name" value="Periplasmic binding protein-like II"/>
    <property type="match status" value="1"/>
</dbReference>
<organism evidence="2 3">
    <name type="scientific">Occultella aeris</name>
    <dbReference type="NCBI Taxonomy" id="2761496"/>
    <lineage>
        <taxon>Bacteria</taxon>
        <taxon>Bacillati</taxon>
        <taxon>Actinomycetota</taxon>
        <taxon>Actinomycetes</taxon>
        <taxon>Micrococcales</taxon>
        <taxon>Ruaniaceae</taxon>
        <taxon>Occultella</taxon>
    </lineage>
</organism>
<dbReference type="EMBL" id="CACRYJ010000007">
    <property type="protein sequence ID" value="VZO35322.1"/>
    <property type="molecule type" value="Genomic_DNA"/>
</dbReference>